<reference evidence="1 2" key="1">
    <citation type="submission" date="2016-01" db="EMBL/GenBank/DDBJ databases">
        <title>The new phylogeny of the genus Mycobacterium.</title>
        <authorList>
            <person name="Tarcisio F."/>
            <person name="Conor M."/>
            <person name="Antonella G."/>
            <person name="Elisabetta G."/>
            <person name="Giulia F.S."/>
            <person name="Sara T."/>
            <person name="Anna F."/>
            <person name="Clotilde B."/>
            <person name="Roberto B."/>
            <person name="Veronica D.S."/>
            <person name="Fabio R."/>
            <person name="Monica P."/>
            <person name="Olivier J."/>
            <person name="Enrico T."/>
            <person name="Nicola S."/>
        </authorList>
    </citation>
    <scope>NUCLEOTIDE SEQUENCE [LARGE SCALE GENOMIC DNA]</scope>
    <source>
        <strain evidence="1 2">DSM 44852</strain>
    </source>
</reference>
<evidence type="ECO:0000313" key="2">
    <source>
        <dbReference type="Proteomes" id="UP000193010"/>
    </source>
</evidence>
<organism evidence="1 2">
    <name type="scientific">Mycobacterium florentinum</name>
    <dbReference type="NCBI Taxonomy" id="292462"/>
    <lineage>
        <taxon>Bacteria</taxon>
        <taxon>Bacillati</taxon>
        <taxon>Actinomycetota</taxon>
        <taxon>Actinomycetes</taxon>
        <taxon>Mycobacteriales</taxon>
        <taxon>Mycobacteriaceae</taxon>
        <taxon>Mycobacterium</taxon>
        <taxon>Mycobacterium simiae complex</taxon>
    </lineage>
</organism>
<keyword evidence="2" id="KW-1185">Reference proteome</keyword>
<gene>
    <name evidence="1" type="ORF">AWC05_00770</name>
</gene>
<dbReference type="STRING" id="292462.AWC05_00770"/>
<name>A0A1X1TZ53_MYCFL</name>
<dbReference type="EMBL" id="LQOV01000029">
    <property type="protein sequence ID" value="ORV49688.1"/>
    <property type="molecule type" value="Genomic_DNA"/>
</dbReference>
<comment type="caution">
    <text evidence="1">The sequence shown here is derived from an EMBL/GenBank/DDBJ whole genome shotgun (WGS) entry which is preliminary data.</text>
</comment>
<dbReference type="AlphaFoldDB" id="A0A1X1TZ53"/>
<dbReference type="Proteomes" id="UP000193010">
    <property type="component" value="Unassembled WGS sequence"/>
</dbReference>
<evidence type="ECO:0000313" key="1">
    <source>
        <dbReference type="EMBL" id="ORV49688.1"/>
    </source>
</evidence>
<protein>
    <submittedName>
        <fullName evidence="1">Uncharacterized protein</fullName>
    </submittedName>
</protein>
<sequence length="115" mass="12932">MSDLSPPIGRPRYTLEKVDVLTQDAAVVELTPCHIEVQLPPATLITEQAVIFSTAAATAKVRPTHWWTRAVRTAIAATARIFMIAPADARPTQHHYPRRDGILEDSRLEREMHRL</sequence>
<proteinExistence type="predicted"/>
<accession>A0A1X1TZ53</accession>